<name>I4VMV4_9GAMM</name>
<dbReference type="OrthoDB" id="9801375at2"/>
<dbReference type="Gene3D" id="3.40.50.1110">
    <property type="entry name" value="SGNH hydrolase"/>
    <property type="match status" value="1"/>
</dbReference>
<dbReference type="PATRIC" id="fig|1163408.3.peg.2524"/>
<keyword evidence="2" id="KW-1185">Reference proteome</keyword>
<dbReference type="AlphaFoldDB" id="I4VMV4"/>
<reference evidence="1 2" key="1">
    <citation type="journal article" date="2012" name="J. Bacteriol.">
        <title>Genome sequences for six rhodanobacter strains, isolated from soils and the terrestrial subsurface, with variable denitrification capabilities.</title>
        <authorList>
            <person name="Kostka J.E."/>
            <person name="Green S.J."/>
            <person name="Rishishwar L."/>
            <person name="Prakash O."/>
            <person name="Katz L.S."/>
            <person name="Marino-Ramirez L."/>
            <person name="Jordan I.K."/>
            <person name="Munk C."/>
            <person name="Ivanova N."/>
            <person name="Mikhailova N."/>
            <person name="Watson D.B."/>
            <person name="Brown S.D."/>
            <person name="Palumbo A.V."/>
            <person name="Brooks S.C."/>
        </authorList>
    </citation>
    <scope>NUCLEOTIDE SEQUENCE [LARGE SCALE GENOMIC DNA]</scope>
    <source>
        <strain evidence="2">Jip2T</strain>
    </source>
</reference>
<accession>I4VMV4</accession>
<evidence type="ECO:0000313" key="2">
    <source>
        <dbReference type="Proteomes" id="UP000004210"/>
    </source>
</evidence>
<dbReference type="GO" id="GO:0016788">
    <property type="term" value="F:hydrolase activity, acting on ester bonds"/>
    <property type="evidence" value="ECO:0007669"/>
    <property type="project" value="UniProtKB-ARBA"/>
</dbReference>
<gene>
    <name evidence="1" type="ORF">UU9_12378</name>
</gene>
<comment type="caution">
    <text evidence="1">The sequence shown here is derived from an EMBL/GenBank/DDBJ whole genome shotgun (WGS) entry which is preliminary data.</text>
</comment>
<dbReference type="EMBL" id="AJXU01000051">
    <property type="protein sequence ID" value="EIL88545.1"/>
    <property type="molecule type" value="Genomic_DNA"/>
</dbReference>
<dbReference type="STRING" id="1163408.UU9_12378"/>
<dbReference type="Proteomes" id="UP000004210">
    <property type="component" value="Unassembled WGS sequence"/>
</dbReference>
<sequence>MADLSAWHTALGTVATAQARVLWVGDSIFEGTGATTLRKRALDLILDGLVRTHPVAGYGRCEYLPAHFAIPNTITPWAPAWATSSSGTVTNYNAGIGGDTGTPTNTFGLGMRSADMGTSAVLTYTVTGTDVDVWTCAGGSFAVSIDGGAYGTTITTTGQNAYADTTQVHLGASGSHTVAIKRVAGTVHFLGLTVYDGGRDKGIVLYDACHFGAAVPDFYDAATPSAPQNAKYIRNLQLVDPHLVVLNTGLNNDPSLTVDQVLTQYAALIDVTLATLPVASITACMVYNQASPDTIINSAGETYGYFYAQAKAMLVGKEIPALELASSMPNVWEDGGVHYQPDGLHMKDAGDVLAAQAVGMFVDPAYAVTPAIAVGASVSSTTPTSAPITTQETGSALLAVQIGAIPSASSLTLTDNKGNTFSEVRSLTYGGAYAAKVWVCDNAAGGSGHTFTQGGDPTLGSVSIVEIMDAATSGVVRASNGTVTLSAGPWPTGSATAVAGDLSVAFVGYDYDTDPATVTAGAGYSVETQSTSSSALHTAIATHAETGTPASTSFTPSPSQGMAGGFAFIATVKPSANVAVGLTGQSVTVARGAISVASSDVTVALTGRSVTTARGTFAAARSRALTGNRATDHAGAVKAAASKAILGQSIAASLGSVTAVSGGTSVALAGASVATAHGDVLPGFAAGLAGRSTAVLSGSVAASASTHLDGQAATASAGAVSAVPEVRVALSGASMSVQMGTVAAQHTAAVTGQDATYALGAPTAVADHSVSVALAGLSATADRGTLAPAHSTATTGQRSTTNTGTLTAVAGHNVSVGLTGVAITALHGDALSAVLPTLGGARIAAACGEMAVSRDVTVSGASAAFVAGSLTPRSGILITEPNRTALFAAEQRTATIAPDQRAARFAA</sequence>
<dbReference type="InterPro" id="IPR036514">
    <property type="entry name" value="SGNH_hydro_sf"/>
</dbReference>
<proteinExistence type="predicted"/>
<dbReference type="RefSeq" id="WP_007082105.1">
    <property type="nucleotide sequence ID" value="NZ_AJXU01000051.1"/>
</dbReference>
<evidence type="ECO:0000313" key="1">
    <source>
        <dbReference type="EMBL" id="EIL88545.1"/>
    </source>
</evidence>
<organism evidence="1 2">
    <name type="scientific">Rhodanobacter fulvus Jip2</name>
    <dbReference type="NCBI Taxonomy" id="1163408"/>
    <lineage>
        <taxon>Bacteria</taxon>
        <taxon>Pseudomonadati</taxon>
        <taxon>Pseudomonadota</taxon>
        <taxon>Gammaproteobacteria</taxon>
        <taxon>Lysobacterales</taxon>
        <taxon>Rhodanobacteraceae</taxon>
        <taxon>Rhodanobacter</taxon>
    </lineage>
</organism>
<protein>
    <submittedName>
        <fullName evidence="1">Uncharacterized protein</fullName>
    </submittedName>
</protein>
<dbReference type="SUPFAM" id="SSF52266">
    <property type="entry name" value="SGNH hydrolase"/>
    <property type="match status" value="1"/>
</dbReference>